<proteinExistence type="predicted"/>
<dbReference type="GO" id="GO:0008233">
    <property type="term" value="F:peptidase activity"/>
    <property type="evidence" value="ECO:0007669"/>
    <property type="project" value="UniProtKB-KW"/>
</dbReference>
<dbReference type="Proteomes" id="UP000229090">
    <property type="component" value="Segment"/>
</dbReference>
<feature type="region of interest" description="Disordered" evidence="1">
    <location>
        <begin position="122"/>
        <end position="145"/>
    </location>
</feature>
<dbReference type="GO" id="GO:0006508">
    <property type="term" value="P:proteolysis"/>
    <property type="evidence" value="ECO:0007669"/>
    <property type="project" value="UniProtKB-KW"/>
</dbReference>
<gene>
    <name evidence="2" type="primary">15</name>
    <name evidence="2" type="ORF">SEA_KUMAO_15</name>
</gene>
<accession>A0A2D1GPT3</accession>
<evidence type="ECO:0000313" key="3">
    <source>
        <dbReference type="Proteomes" id="UP000229090"/>
    </source>
</evidence>
<evidence type="ECO:0000313" key="2">
    <source>
        <dbReference type="EMBL" id="ATN93978.1"/>
    </source>
</evidence>
<dbReference type="GeneID" id="63210118"/>
<dbReference type="KEGG" id="vg:63210118"/>
<keyword evidence="2" id="KW-0645">Protease</keyword>
<name>A0A2D1GPT3_9CAUD</name>
<dbReference type="EMBL" id="MG009575">
    <property type="protein sequence ID" value="ATN93978.1"/>
    <property type="molecule type" value="Genomic_DNA"/>
</dbReference>
<feature type="compositionally biased region" description="Basic and acidic residues" evidence="1">
    <location>
        <begin position="130"/>
        <end position="140"/>
    </location>
</feature>
<dbReference type="InterPro" id="IPR057369">
    <property type="entry name" value="VG15"/>
</dbReference>
<reference evidence="3" key="1">
    <citation type="submission" date="2017-09" db="EMBL/GenBank/DDBJ databases">
        <authorList>
            <person name="Ehlers B."/>
            <person name="Leendertz F.H."/>
        </authorList>
    </citation>
    <scope>NUCLEOTIDE SEQUENCE [LARGE SCALE GENOMIC DNA]</scope>
</reference>
<dbReference type="RefSeq" id="YP_010013505.1">
    <property type="nucleotide sequence ID" value="NC_053512.1"/>
</dbReference>
<dbReference type="Pfam" id="PF25310">
    <property type="entry name" value="VG15"/>
    <property type="match status" value="1"/>
</dbReference>
<evidence type="ECO:0000256" key="1">
    <source>
        <dbReference type="SAM" id="MobiDB-lite"/>
    </source>
</evidence>
<organism evidence="2 3">
    <name type="scientific">Mycobacterium phage Kumao</name>
    <dbReference type="NCBI Taxonomy" id="2041344"/>
    <lineage>
        <taxon>Viruses</taxon>
        <taxon>Duplodnaviria</taxon>
        <taxon>Heunggongvirae</taxon>
        <taxon>Uroviricota</taxon>
        <taxon>Caudoviricetes</taxon>
        <taxon>Vilmaviridae</taxon>
        <taxon>Kumaovirus</taxon>
        <taxon>Kumaovirus kumao</taxon>
    </lineage>
</organism>
<protein>
    <submittedName>
        <fullName evidence="2">Capsid maturation protease</fullName>
    </submittedName>
</protein>
<keyword evidence="2" id="KW-0378">Hydrolase</keyword>
<sequence>MALKPLDAVATYLALRHAQDQDEIANQLAVALFPLWQIVRFNDLDASVALWLPAALPRIRTAYLQSARVTAVFAQNLRFAELATEEPFPLELPLVEQPQNITPLSFELPELPSIDELLAREEPGPAQTPEPRRPRSERQKPVQVVPEFDVDRVARELLNEASYKTKAQMPGPEQELMHNALVRTSGTAVREAINGSRDVSDNVIRLDRRAVGYARVTDGNPCYFCALLASKGAVYTKDSFKKADAKYKANPRGAKNLPADFIPAKVHNNCRCCLRPVYSKERAMDEEALFYRKQWNELHKRLKNQNLTTKQMVAEFRKVYQPFERQEPDLSEVQAELQERRQSLLDAGFHPGSPQVVWAERTASLIA</sequence>
<keyword evidence="3" id="KW-1185">Reference proteome</keyword>